<reference evidence="1" key="1">
    <citation type="journal article" date="2020" name="mSystems">
        <title>Genome- and Community-Level Interaction Insights into Carbon Utilization and Element Cycling Functions of Hydrothermarchaeota in Hydrothermal Sediment.</title>
        <authorList>
            <person name="Zhou Z."/>
            <person name="Liu Y."/>
            <person name="Xu W."/>
            <person name="Pan J."/>
            <person name="Luo Z.H."/>
            <person name="Li M."/>
        </authorList>
    </citation>
    <scope>NUCLEOTIDE SEQUENCE [LARGE SCALE GENOMIC DNA]</scope>
    <source>
        <strain evidence="1">SpSt-488</strain>
    </source>
</reference>
<name>A0A7C4GE85_UNCW3</name>
<gene>
    <name evidence="1" type="ORF">ENS41_08960</name>
</gene>
<evidence type="ECO:0000313" key="1">
    <source>
        <dbReference type="EMBL" id="HGK29056.1"/>
    </source>
</evidence>
<comment type="caution">
    <text evidence="1">The sequence shown here is derived from an EMBL/GenBank/DDBJ whole genome shotgun (WGS) entry which is preliminary data.</text>
</comment>
<proteinExistence type="predicted"/>
<protein>
    <submittedName>
        <fullName evidence="1">Uncharacterized protein</fullName>
    </submittedName>
</protein>
<dbReference type="AlphaFoldDB" id="A0A7C4GE85"/>
<sequence length="172" mass="18926">MTLAGILEWHTARYPLLGAVDLYKLLHQGAFGPGHAVVDPEAARQSLVVELAGLEPDEEEVVEEPVDPSGVLVRVNLRPFVGNNRAVERLAAAMVQSAAEVRPDPAALAERLAGAVAWLRSRQPGLADQLERVAAEARVQGYPARHHSQLFRLNYRPAYRVVLSRFLPDIRD</sequence>
<accession>A0A7C4GE85</accession>
<dbReference type="EMBL" id="DSUT01000187">
    <property type="protein sequence ID" value="HGK29056.1"/>
    <property type="molecule type" value="Genomic_DNA"/>
</dbReference>
<organism evidence="1">
    <name type="scientific">candidate division WOR-3 bacterium</name>
    <dbReference type="NCBI Taxonomy" id="2052148"/>
    <lineage>
        <taxon>Bacteria</taxon>
        <taxon>Bacteria division WOR-3</taxon>
    </lineage>
</organism>